<evidence type="ECO:0000313" key="2">
    <source>
        <dbReference type="Proteomes" id="UP000321750"/>
    </source>
</evidence>
<dbReference type="EMBL" id="BJZV01000067">
    <property type="protein sequence ID" value="GEP12766.1"/>
    <property type="molecule type" value="Genomic_DNA"/>
</dbReference>
<protein>
    <submittedName>
        <fullName evidence="1">Uncharacterized protein</fullName>
    </submittedName>
</protein>
<sequence length="77" mass="8609">MAGFRPLSAIQMPGRPKLCYPELGLLDRQSQIVSLDAQLVMNDVLAVLDVDMETRWHRMRPSLASALHSSMNTLFAP</sequence>
<name>A0A512JS30_9HYPH</name>
<keyword evidence="2" id="KW-1185">Reference proteome</keyword>
<evidence type="ECO:0000313" key="1">
    <source>
        <dbReference type="EMBL" id="GEP12766.1"/>
    </source>
</evidence>
<dbReference type="Proteomes" id="UP000321750">
    <property type="component" value="Unassembled WGS sequence"/>
</dbReference>
<dbReference type="AlphaFoldDB" id="A0A512JS30"/>
<gene>
    <name evidence="1" type="ORF">MGN01_46110</name>
</gene>
<reference evidence="1 2" key="1">
    <citation type="submission" date="2019-07" db="EMBL/GenBank/DDBJ databases">
        <title>Whole genome shotgun sequence of Methylobacterium gnaphalii NBRC 107716.</title>
        <authorList>
            <person name="Hosoyama A."/>
            <person name="Uohara A."/>
            <person name="Ohji S."/>
            <person name="Ichikawa N."/>
        </authorList>
    </citation>
    <scope>NUCLEOTIDE SEQUENCE [LARGE SCALE GENOMIC DNA]</scope>
    <source>
        <strain evidence="1 2">NBRC 107716</strain>
    </source>
</reference>
<comment type="caution">
    <text evidence="1">The sequence shown here is derived from an EMBL/GenBank/DDBJ whole genome shotgun (WGS) entry which is preliminary data.</text>
</comment>
<dbReference type="RefSeq" id="WP_147049093.1">
    <property type="nucleotide sequence ID" value="NZ_BJZV01000067.1"/>
</dbReference>
<organism evidence="1 2">
    <name type="scientific">Methylobacterium gnaphalii</name>
    <dbReference type="NCBI Taxonomy" id="1010610"/>
    <lineage>
        <taxon>Bacteria</taxon>
        <taxon>Pseudomonadati</taxon>
        <taxon>Pseudomonadota</taxon>
        <taxon>Alphaproteobacteria</taxon>
        <taxon>Hyphomicrobiales</taxon>
        <taxon>Methylobacteriaceae</taxon>
        <taxon>Methylobacterium</taxon>
    </lineage>
</organism>
<proteinExistence type="predicted"/>
<accession>A0A512JS30</accession>